<name>A0A9Y1BU17_9ARCH</name>
<keyword evidence="3" id="KW-0474">Menaquinone biosynthesis</keyword>
<sequence>MVFRPFSFTLSLFTVTLGLLISWYEIGYINWFLAFLTFLGIFLLHLGANLVSEYFDFKKGIDVSNIHTQGRILVRGLLTPKHVFCVGFFSFLFGIFVGLYIFYLTSIFLVLFLGLLGFILAFFYGLAPFELKYRGLGEFAIFFTFGIGITLGTFIVQSGFFSWLSLFLSLPQALLILAVLQGNNYRDLEIDAGFGMKSLSILFGKRFAFFEYVFLVVLPFILVFVYLLLGIVDYWSLLTFLTFPLALKNIIALKTENEKIFPIIDVHTAQLHMIFTLLFIISLLPSFVF</sequence>
<dbReference type="GO" id="GO:0009234">
    <property type="term" value="P:menaquinone biosynthetic process"/>
    <property type="evidence" value="ECO:0007669"/>
    <property type="project" value="UniProtKB-KW"/>
</dbReference>
<dbReference type="GO" id="GO:0004659">
    <property type="term" value="F:prenyltransferase activity"/>
    <property type="evidence" value="ECO:0007669"/>
    <property type="project" value="InterPro"/>
</dbReference>
<gene>
    <name evidence="9" type="ORF">K9W46_05255</name>
</gene>
<dbReference type="PANTHER" id="PTHR13929">
    <property type="entry name" value="1,4-DIHYDROXY-2-NAPHTHOATE OCTAPRENYLTRANSFERASE"/>
    <property type="match status" value="1"/>
</dbReference>
<evidence type="ECO:0000256" key="3">
    <source>
        <dbReference type="ARBA" id="ARBA00022428"/>
    </source>
</evidence>
<dbReference type="AlphaFoldDB" id="A0A9Y1BU17"/>
<evidence type="ECO:0000256" key="2">
    <source>
        <dbReference type="ARBA" id="ARBA00004863"/>
    </source>
</evidence>
<keyword evidence="5 8" id="KW-0812">Transmembrane</keyword>
<reference evidence="9" key="1">
    <citation type="journal article" date="2022" name="Nat. Microbiol.">
        <title>Unique mobile elements and scalable gene flow at the prokaryote-eukaryote boundary revealed by circularized Asgard archaea genomes.</title>
        <authorList>
            <person name="Wu F."/>
            <person name="Speth D.R."/>
            <person name="Philosof A."/>
            <person name="Cremiere A."/>
            <person name="Narayanan A."/>
            <person name="Barco R.A."/>
            <person name="Connon S.A."/>
            <person name="Amend J.P."/>
            <person name="Antoshechkin I.A."/>
            <person name="Orphan V.J."/>
        </authorList>
    </citation>
    <scope>NUCLEOTIDE SEQUENCE</scope>
    <source>
        <strain evidence="9">PR6</strain>
    </source>
</reference>
<dbReference type="CDD" id="cd13962">
    <property type="entry name" value="PT_UbiA_UBIAD1"/>
    <property type="match status" value="1"/>
</dbReference>
<protein>
    <submittedName>
        <fullName evidence="9">Prenyltransferase</fullName>
    </submittedName>
</protein>
<dbReference type="GO" id="GO:0005886">
    <property type="term" value="C:plasma membrane"/>
    <property type="evidence" value="ECO:0007669"/>
    <property type="project" value="UniProtKB-SubCell"/>
</dbReference>
<keyword evidence="4" id="KW-0808">Transferase</keyword>
<comment type="subcellular location">
    <subcellularLocation>
        <location evidence="1">Cell membrane</location>
        <topology evidence="1">Multi-pass membrane protein</topology>
    </subcellularLocation>
</comment>
<feature type="transmembrane region" description="Helical" evidence="8">
    <location>
        <begin position="207"/>
        <end position="228"/>
    </location>
</feature>
<accession>A0A9Y1BU17</accession>
<dbReference type="Gene3D" id="1.10.357.140">
    <property type="entry name" value="UbiA prenyltransferase"/>
    <property type="match status" value="1"/>
</dbReference>
<evidence type="ECO:0000256" key="8">
    <source>
        <dbReference type="SAM" id="Phobius"/>
    </source>
</evidence>
<evidence type="ECO:0000313" key="9">
    <source>
        <dbReference type="EMBL" id="UJG44961.1"/>
    </source>
</evidence>
<feature type="transmembrane region" description="Helical" evidence="8">
    <location>
        <begin position="139"/>
        <end position="156"/>
    </location>
</feature>
<feature type="transmembrane region" description="Helical" evidence="8">
    <location>
        <begin position="107"/>
        <end position="127"/>
    </location>
</feature>
<dbReference type="Pfam" id="PF01040">
    <property type="entry name" value="UbiA"/>
    <property type="match status" value="1"/>
</dbReference>
<organism evidence="9">
    <name type="scientific">Candidatus Heimdallarchaeum endolithica</name>
    <dbReference type="NCBI Taxonomy" id="2876572"/>
    <lineage>
        <taxon>Archaea</taxon>
        <taxon>Promethearchaeati</taxon>
        <taxon>Candidatus Heimdallarchaeota</taxon>
        <taxon>Candidatus Heimdallarchaeia (ex Rinke et al. 2021) (nom. nud.)</taxon>
        <taxon>Candidatus Heimdallarchaeales</taxon>
        <taxon>Candidatus Heimdallarchaeaceae</taxon>
        <taxon>Candidatus Heimdallarchaeum</taxon>
    </lineage>
</organism>
<feature type="transmembrane region" description="Helical" evidence="8">
    <location>
        <begin position="271"/>
        <end position="288"/>
    </location>
</feature>
<comment type="pathway">
    <text evidence="2">Quinol/quinone metabolism; menaquinone biosynthesis.</text>
</comment>
<evidence type="ECO:0000256" key="5">
    <source>
        <dbReference type="ARBA" id="ARBA00022692"/>
    </source>
</evidence>
<evidence type="ECO:0000256" key="6">
    <source>
        <dbReference type="ARBA" id="ARBA00022989"/>
    </source>
</evidence>
<feature type="transmembrane region" description="Helical" evidence="8">
    <location>
        <begin position="28"/>
        <end position="51"/>
    </location>
</feature>
<evidence type="ECO:0000256" key="1">
    <source>
        <dbReference type="ARBA" id="ARBA00004651"/>
    </source>
</evidence>
<evidence type="ECO:0000256" key="4">
    <source>
        <dbReference type="ARBA" id="ARBA00022679"/>
    </source>
</evidence>
<dbReference type="Proteomes" id="UP001200513">
    <property type="component" value="Chromosome"/>
</dbReference>
<dbReference type="PANTHER" id="PTHR13929:SF0">
    <property type="entry name" value="UBIA PRENYLTRANSFERASE DOMAIN-CONTAINING PROTEIN 1"/>
    <property type="match status" value="1"/>
</dbReference>
<proteinExistence type="predicted"/>
<dbReference type="GO" id="GO:0042371">
    <property type="term" value="P:vitamin K biosynthetic process"/>
    <property type="evidence" value="ECO:0007669"/>
    <property type="project" value="TreeGrafter"/>
</dbReference>
<keyword evidence="6 8" id="KW-1133">Transmembrane helix</keyword>
<dbReference type="EMBL" id="CP084167">
    <property type="protein sequence ID" value="UJG44961.1"/>
    <property type="molecule type" value="Genomic_DNA"/>
</dbReference>
<feature type="transmembrane region" description="Helical" evidence="8">
    <location>
        <begin position="83"/>
        <end position="101"/>
    </location>
</feature>
<dbReference type="InterPro" id="IPR000537">
    <property type="entry name" value="UbiA_prenyltransferase"/>
</dbReference>
<evidence type="ECO:0000256" key="7">
    <source>
        <dbReference type="ARBA" id="ARBA00023136"/>
    </source>
</evidence>
<dbReference type="PIRSF" id="PIRSF005355">
    <property type="entry name" value="UBIAD1"/>
    <property type="match status" value="1"/>
</dbReference>
<keyword evidence="7 8" id="KW-0472">Membrane</keyword>
<dbReference type="InterPro" id="IPR026046">
    <property type="entry name" value="UBIAD1"/>
</dbReference>
<feature type="transmembrane region" description="Helical" evidence="8">
    <location>
        <begin position="234"/>
        <end position="251"/>
    </location>
</feature>
<dbReference type="InterPro" id="IPR044878">
    <property type="entry name" value="UbiA_sf"/>
</dbReference>